<evidence type="ECO:0000256" key="2">
    <source>
        <dbReference type="ARBA" id="ARBA00022485"/>
    </source>
</evidence>
<dbReference type="InterPro" id="IPR004035">
    <property type="entry name" value="Endouclease-III_FeS-bd_BS"/>
</dbReference>
<keyword evidence="10 12" id="KW-0456">Lyase</keyword>
<comment type="similarity">
    <text evidence="1 12">Belongs to the Nth/MutY family.</text>
</comment>
<feature type="binding site" evidence="12">
    <location>
        <position position="205"/>
    </location>
    <ligand>
        <name>[4Fe-4S] cluster</name>
        <dbReference type="ChEBI" id="CHEBI:49883"/>
    </ligand>
</feature>
<dbReference type="GO" id="GO:0006285">
    <property type="term" value="P:base-excision repair, AP site formation"/>
    <property type="evidence" value="ECO:0007669"/>
    <property type="project" value="TreeGrafter"/>
</dbReference>
<dbReference type="Pfam" id="PF10576">
    <property type="entry name" value="EndIII_4Fe-2S"/>
    <property type="match status" value="1"/>
</dbReference>
<evidence type="ECO:0000256" key="11">
    <source>
        <dbReference type="ARBA" id="ARBA00023295"/>
    </source>
</evidence>
<dbReference type="FunFam" id="1.10.340.30:FF:000001">
    <property type="entry name" value="Endonuclease III"/>
    <property type="match status" value="1"/>
</dbReference>
<organism evidence="14 15">
    <name type="scientific">Brevibacterium casei</name>
    <dbReference type="NCBI Taxonomy" id="33889"/>
    <lineage>
        <taxon>Bacteria</taxon>
        <taxon>Bacillati</taxon>
        <taxon>Actinomycetota</taxon>
        <taxon>Actinomycetes</taxon>
        <taxon>Micrococcales</taxon>
        <taxon>Brevibacteriaceae</taxon>
        <taxon>Brevibacterium</taxon>
    </lineage>
</organism>
<dbReference type="RefSeq" id="WP_162909126.1">
    <property type="nucleotide sequence ID" value="NZ_CAACXN010000020.1"/>
</dbReference>
<comment type="function">
    <text evidence="12">DNA repair enzyme that has both DNA N-glycosylase activity and AP-lyase activity. The DNA N-glycosylase activity releases various damaged pyrimidines from DNA by cleaving the N-glycosidic bond, leaving an AP (apurinic/apyrimidinic) site. The AP-lyase activity cleaves the phosphodiester bond 3' to the AP site by a beta-elimination, leaving a 3'-terminal unsaturated sugar and a product with a terminal 5'-phosphate.</text>
</comment>
<keyword evidence="14" id="KW-0540">Nuclease</keyword>
<comment type="catalytic activity">
    <reaction evidence="12">
        <text>2'-deoxyribonucleotide-(2'-deoxyribose 5'-phosphate)-2'-deoxyribonucleotide-DNA = a 3'-end 2'-deoxyribonucleotide-(2,3-dehydro-2,3-deoxyribose 5'-phosphate)-DNA + a 5'-end 5'-phospho-2'-deoxyribonucleoside-DNA + H(+)</text>
        <dbReference type="Rhea" id="RHEA:66592"/>
        <dbReference type="Rhea" id="RHEA-COMP:13180"/>
        <dbReference type="Rhea" id="RHEA-COMP:16897"/>
        <dbReference type="Rhea" id="RHEA-COMP:17067"/>
        <dbReference type="ChEBI" id="CHEBI:15378"/>
        <dbReference type="ChEBI" id="CHEBI:136412"/>
        <dbReference type="ChEBI" id="CHEBI:157695"/>
        <dbReference type="ChEBI" id="CHEBI:167181"/>
        <dbReference type="EC" id="4.2.99.18"/>
    </reaction>
</comment>
<feature type="binding site" evidence="12">
    <location>
        <position position="215"/>
    </location>
    <ligand>
        <name>[4Fe-4S] cluster</name>
        <dbReference type="ChEBI" id="CHEBI:49883"/>
    </ligand>
</feature>
<dbReference type="PANTHER" id="PTHR10359">
    <property type="entry name" value="A/G-SPECIFIC ADENINE GLYCOSYLASE/ENDONUCLEASE III"/>
    <property type="match status" value="1"/>
</dbReference>
<evidence type="ECO:0000256" key="7">
    <source>
        <dbReference type="ARBA" id="ARBA00023014"/>
    </source>
</evidence>
<keyword evidence="3 12" id="KW-0479">Metal-binding</keyword>
<dbReference type="GO" id="GO:0003677">
    <property type="term" value="F:DNA binding"/>
    <property type="evidence" value="ECO:0007669"/>
    <property type="project" value="UniProtKB-UniRule"/>
</dbReference>
<dbReference type="NCBIfam" id="TIGR01083">
    <property type="entry name" value="nth"/>
    <property type="match status" value="1"/>
</dbReference>
<dbReference type="CDD" id="cd00056">
    <property type="entry name" value="ENDO3c"/>
    <property type="match status" value="1"/>
</dbReference>
<dbReference type="InterPro" id="IPR003265">
    <property type="entry name" value="HhH-GPD_domain"/>
</dbReference>
<evidence type="ECO:0000256" key="3">
    <source>
        <dbReference type="ARBA" id="ARBA00022723"/>
    </source>
</evidence>
<dbReference type="HAMAP" id="MF_00942">
    <property type="entry name" value="Nth"/>
    <property type="match status" value="1"/>
</dbReference>
<evidence type="ECO:0000259" key="13">
    <source>
        <dbReference type="SMART" id="SM00478"/>
    </source>
</evidence>
<dbReference type="AlphaFoldDB" id="A0A449DCL7"/>
<dbReference type="Gene3D" id="1.10.1670.10">
    <property type="entry name" value="Helix-hairpin-Helix base-excision DNA repair enzymes (C-terminal)"/>
    <property type="match status" value="1"/>
</dbReference>
<evidence type="ECO:0000256" key="5">
    <source>
        <dbReference type="ARBA" id="ARBA00022801"/>
    </source>
</evidence>
<keyword evidence="7 12" id="KW-0411">Iron-sulfur</keyword>
<accession>A0A449DCL7</accession>
<dbReference type="SUPFAM" id="SSF48150">
    <property type="entry name" value="DNA-glycosylase"/>
    <property type="match status" value="1"/>
</dbReference>
<evidence type="ECO:0000256" key="4">
    <source>
        <dbReference type="ARBA" id="ARBA00022763"/>
    </source>
</evidence>
<dbReference type="PROSITE" id="PS01155">
    <property type="entry name" value="ENDONUCLEASE_III_2"/>
    <property type="match status" value="1"/>
</dbReference>
<dbReference type="SMART" id="SM00525">
    <property type="entry name" value="FES"/>
    <property type="match status" value="1"/>
</dbReference>
<evidence type="ECO:0000256" key="9">
    <source>
        <dbReference type="ARBA" id="ARBA00023204"/>
    </source>
</evidence>
<dbReference type="InterPro" id="IPR011257">
    <property type="entry name" value="DNA_glycosylase"/>
</dbReference>
<evidence type="ECO:0000256" key="6">
    <source>
        <dbReference type="ARBA" id="ARBA00023004"/>
    </source>
</evidence>
<gene>
    <name evidence="14" type="primary">pdg</name>
    <name evidence="12" type="synonym">nth</name>
    <name evidence="14" type="ORF">NCTC12391_03448</name>
</gene>
<keyword evidence="2 12" id="KW-0004">4Fe-4S</keyword>
<evidence type="ECO:0000256" key="12">
    <source>
        <dbReference type="HAMAP-Rule" id="MF_00942"/>
    </source>
</evidence>
<evidence type="ECO:0000256" key="8">
    <source>
        <dbReference type="ARBA" id="ARBA00023125"/>
    </source>
</evidence>
<dbReference type="InterPro" id="IPR023170">
    <property type="entry name" value="HhH_base_excis_C"/>
</dbReference>
<dbReference type="EC" id="4.2.99.18" evidence="12"/>
<name>A0A449DCL7_9MICO</name>
<dbReference type="PANTHER" id="PTHR10359:SF18">
    <property type="entry name" value="ENDONUCLEASE III"/>
    <property type="match status" value="1"/>
</dbReference>
<dbReference type="Gene3D" id="1.10.340.30">
    <property type="entry name" value="Hypothetical protein, domain 2"/>
    <property type="match status" value="1"/>
</dbReference>
<dbReference type="InterPro" id="IPR005759">
    <property type="entry name" value="Nth"/>
</dbReference>
<dbReference type="FunFam" id="1.10.1670.10:FF:000001">
    <property type="entry name" value="Endonuclease III"/>
    <property type="match status" value="1"/>
</dbReference>
<dbReference type="SMART" id="SM00478">
    <property type="entry name" value="ENDO3c"/>
    <property type="match status" value="1"/>
</dbReference>
<dbReference type="EMBL" id="CAACXN010000020">
    <property type="protein sequence ID" value="VEW15287.1"/>
    <property type="molecule type" value="Genomic_DNA"/>
</dbReference>
<dbReference type="PROSITE" id="PS00764">
    <property type="entry name" value="ENDONUCLEASE_III_1"/>
    <property type="match status" value="1"/>
</dbReference>
<reference evidence="14 15" key="1">
    <citation type="submission" date="2019-02" db="EMBL/GenBank/DDBJ databases">
        <authorList>
            <consortium name="Pathogen Informatics"/>
        </authorList>
    </citation>
    <scope>NUCLEOTIDE SEQUENCE [LARGE SCALE GENOMIC DNA]</scope>
    <source>
        <strain evidence="14 15">3012STDY7078520</strain>
    </source>
</reference>
<protein>
    <recommendedName>
        <fullName evidence="12">Endonuclease III</fullName>
        <ecNumber evidence="12">4.2.99.18</ecNumber>
    </recommendedName>
    <alternativeName>
        <fullName evidence="12">DNA-(apurinic or apyrimidinic site) lyase</fullName>
    </alternativeName>
</protein>
<dbReference type="GO" id="GO:0046872">
    <property type="term" value="F:metal ion binding"/>
    <property type="evidence" value="ECO:0007669"/>
    <property type="project" value="UniProtKB-KW"/>
</dbReference>
<dbReference type="Pfam" id="PF00730">
    <property type="entry name" value="HhH-GPD"/>
    <property type="match status" value="1"/>
</dbReference>
<evidence type="ECO:0000313" key="14">
    <source>
        <dbReference type="EMBL" id="VEW15287.1"/>
    </source>
</evidence>
<dbReference type="GO" id="GO:0140078">
    <property type="term" value="F:class I DNA-(apurinic or apyrimidinic site) endonuclease activity"/>
    <property type="evidence" value="ECO:0007669"/>
    <property type="project" value="UniProtKB-EC"/>
</dbReference>
<evidence type="ECO:0000313" key="15">
    <source>
        <dbReference type="Proteomes" id="UP000386281"/>
    </source>
</evidence>
<dbReference type="Proteomes" id="UP000386281">
    <property type="component" value="Unassembled WGS sequence"/>
</dbReference>
<feature type="binding site" evidence="12">
    <location>
        <position position="221"/>
    </location>
    <ligand>
        <name>[4Fe-4S] cluster</name>
        <dbReference type="ChEBI" id="CHEBI:49883"/>
    </ligand>
</feature>
<dbReference type="PIRSF" id="PIRSF001435">
    <property type="entry name" value="Nth"/>
    <property type="match status" value="1"/>
</dbReference>
<keyword evidence="5 12" id="KW-0378">Hydrolase</keyword>
<keyword evidence="6 12" id="KW-0408">Iron</keyword>
<dbReference type="GO" id="GO:0019104">
    <property type="term" value="F:DNA N-glycosylase activity"/>
    <property type="evidence" value="ECO:0007669"/>
    <property type="project" value="UniProtKB-UniRule"/>
</dbReference>
<feature type="domain" description="HhH-GPD" evidence="13">
    <location>
        <begin position="56"/>
        <end position="203"/>
    </location>
</feature>
<keyword evidence="9 12" id="KW-0234">DNA repair</keyword>
<dbReference type="InterPro" id="IPR003651">
    <property type="entry name" value="Endonuclease3_FeS-loop_motif"/>
</dbReference>
<keyword evidence="8 12" id="KW-0238">DNA-binding</keyword>
<keyword evidence="4 12" id="KW-0227">DNA damage</keyword>
<evidence type="ECO:0000256" key="10">
    <source>
        <dbReference type="ARBA" id="ARBA00023239"/>
    </source>
</evidence>
<evidence type="ECO:0000256" key="1">
    <source>
        <dbReference type="ARBA" id="ARBA00008343"/>
    </source>
</evidence>
<dbReference type="InterPro" id="IPR000445">
    <property type="entry name" value="HhH_motif"/>
</dbReference>
<dbReference type="GO" id="GO:0051539">
    <property type="term" value="F:4 iron, 4 sulfur cluster binding"/>
    <property type="evidence" value="ECO:0007669"/>
    <property type="project" value="UniProtKB-UniRule"/>
</dbReference>
<comment type="cofactor">
    <cofactor evidence="12">
        <name>[4Fe-4S] cluster</name>
        <dbReference type="ChEBI" id="CHEBI:49883"/>
    </cofactor>
    <text evidence="12">Binds 1 [4Fe-4S] cluster.</text>
</comment>
<sequence length="246" mass="26993">MLTVAEKSARRFAKETPLGKTRRARKINRILAEVYPNAKCELDFETPFQLLIATVLSAQTTDIRVNAVTPGLFAAFPDAHALAVANLGEVEELIRSTGFYRAKARNIVKLANDLVDDYDGEVPRTMEELVKLSGVGRKTANVVLGNAFDTPGITVDTHMGRLARRFGWTTETDPVKAEEDIAALFPTKELTLLSHRVIFHGRRICHSRKPACGACPLMALCPSFGIGELDPAKAEAMLKYEMAPLA</sequence>
<proteinExistence type="inferred from homology"/>
<dbReference type="Pfam" id="PF00633">
    <property type="entry name" value="HHH"/>
    <property type="match status" value="1"/>
</dbReference>
<dbReference type="InterPro" id="IPR004036">
    <property type="entry name" value="Endonuclease-III-like_CS2"/>
</dbReference>
<feature type="binding site" evidence="12">
    <location>
        <position position="212"/>
    </location>
    <ligand>
        <name>[4Fe-4S] cluster</name>
        <dbReference type="ChEBI" id="CHEBI:49883"/>
    </ligand>
</feature>
<keyword evidence="11 12" id="KW-0326">Glycosidase</keyword>
<keyword evidence="14" id="KW-0255">Endonuclease</keyword>